<dbReference type="AlphaFoldDB" id="A0AAE1RFU1"/>
<accession>A0AAE1RFU1</accession>
<comment type="caution">
    <text evidence="1">The sequence shown here is derived from an EMBL/GenBank/DDBJ whole genome shotgun (WGS) entry which is preliminary data.</text>
</comment>
<evidence type="ECO:0000313" key="2">
    <source>
        <dbReference type="Proteomes" id="UP001291623"/>
    </source>
</evidence>
<keyword evidence="2" id="KW-1185">Reference proteome</keyword>
<name>A0AAE1RFU1_9SOLA</name>
<dbReference type="Proteomes" id="UP001291623">
    <property type="component" value="Unassembled WGS sequence"/>
</dbReference>
<dbReference type="EMBL" id="JAVYJV010000016">
    <property type="protein sequence ID" value="KAK4351449.1"/>
    <property type="molecule type" value="Genomic_DNA"/>
</dbReference>
<gene>
    <name evidence="1" type="ORF">RND71_030762</name>
</gene>
<evidence type="ECO:0000313" key="1">
    <source>
        <dbReference type="EMBL" id="KAK4351449.1"/>
    </source>
</evidence>
<organism evidence="1 2">
    <name type="scientific">Anisodus tanguticus</name>
    <dbReference type="NCBI Taxonomy" id="243964"/>
    <lineage>
        <taxon>Eukaryota</taxon>
        <taxon>Viridiplantae</taxon>
        <taxon>Streptophyta</taxon>
        <taxon>Embryophyta</taxon>
        <taxon>Tracheophyta</taxon>
        <taxon>Spermatophyta</taxon>
        <taxon>Magnoliopsida</taxon>
        <taxon>eudicotyledons</taxon>
        <taxon>Gunneridae</taxon>
        <taxon>Pentapetalae</taxon>
        <taxon>asterids</taxon>
        <taxon>lamiids</taxon>
        <taxon>Solanales</taxon>
        <taxon>Solanaceae</taxon>
        <taxon>Solanoideae</taxon>
        <taxon>Hyoscyameae</taxon>
        <taxon>Anisodus</taxon>
    </lineage>
</organism>
<proteinExistence type="predicted"/>
<protein>
    <submittedName>
        <fullName evidence="1">Uncharacterized protein</fullName>
    </submittedName>
</protein>
<reference evidence="1" key="1">
    <citation type="submission" date="2023-12" db="EMBL/GenBank/DDBJ databases">
        <title>Genome assembly of Anisodus tanguticus.</title>
        <authorList>
            <person name="Wang Y.-J."/>
        </authorList>
    </citation>
    <scope>NUCLEOTIDE SEQUENCE</scope>
    <source>
        <strain evidence="1">KB-2021</strain>
        <tissue evidence="1">Leaf</tissue>
    </source>
</reference>
<sequence length="131" mass="14746">MSTSFEKATWMIKEESKASGRILFKTRIIQERGEVRGDEYITMLEHNVANYEDSLKVDTQLKAIDMENSNSNTDEFFKNKYLAVGSYPPCKGTIVVSSTIESSEDPLILIKESKTPKKDLAASSSLDISKR</sequence>